<evidence type="ECO:0000256" key="2">
    <source>
        <dbReference type="ARBA" id="ARBA00022630"/>
    </source>
</evidence>
<dbReference type="Pfam" id="PF01494">
    <property type="entry name" value="FAD_binding_3"/>
    <property type="match status" value="1"/>
</dbReference>
<evidence type="ECO:0000259" key="4">
    <source>
        <dbReference type="Pfam" id="PF01494"/>
    </source>
</evidence>
<dbReference type="Gene3D" id="3.40.30.120">
    <property type="match status" value="1"/>
</dbReference>
<dbReference type="Gene3D" id="3.30.70.2450">
    <property type="match status" value="1"/>
</dbReference>
<accession>A0ABX0E439</accession>
<dbReference type="Gene3D" id="3.50.50.60">
    <property type="entry name" value="FAD/NAD(P)-binding domain"/>
    <property type="match status" value="1"/>
</dbReference>
<proteinExistence type="predicted"/>
<feature type="domain" description="FAD-binding" evidence="4">
    <location>
        <begin position="14"/>
        <end position="360"/>
    </location>
</feature>
<evidence type="ECO:0000256" key="1">
    <source>
        <dbReference type="ARBA" id="ARBA00001974"/>
    </source>
</evidence>
<keyword evidence="2" id="KW-0285">Flavoprotein</keyword>
<evidence type="ECO:0000313" key="6">
    <source>
        <dbReference type="Proteomes" id="UP001518140"/>
    </source>
</evidence>
<sequence length="535" mass="57596">MVAHPGRDVMTVADILVVGAGTTGLTLALEAHDHGARIRIVERRPEPFRPSRALILHPRTLEVLRPLGVTDALLELADPAPAVDLHLGSRVVETRLADLALPDTAFPHLSLMRQMDVERVLTRALADRGVTVERNTELTTVSDDGHSVRAVLRSRHGIEEMHCPFVVGCDGPASTVRAWAGIGWHGRPYAEEVVLADLDLGGISERSGAEVFAGRRGLLFLFPLGEQATWRLLATRASTDAPGQNFGQPGSAVPQAELQHLLNDAALQARIERLAWSARVPLQCGLAGRFRRGRLFLAGDAAHNYSPATGQGMNAGIQDAVNLGWKLGFAANCSGQSTGRRDAEMLLDSYDRERRAAAHRRLILTHTAFWAEASTGRIPSWLRAVAAPLTAPAIPALLHRRRLVAEAIRLISQLRVNYRHSPLSVEGTPPLRGAPRPGDRLPDATVSVEGPPRRLHELLARPGVHLLLQREADPPPDTVPGPLVTVLRLTNSPGRGLVAVRPDGHVGFRCGTTDPAGLTGWLSLTGAAASPPIRP</sequence>
<dbReference type="PANTHER" id="PTHR43004">
    <property type="entry name" value="TRK SYSTEM POTASSIUM UPTAKE PROTEIN"/>
    <property type="match status" value="1"/>
</dbReference>
<comment type="cofactor">
    <cofactor evidence="1">
        <name>FAD</name>
        <dbReference type="ChEBI" id="CHEBI:57692"/>
    </cofactor>
</comment>
<dbReference type="InterPro" id="IPR050641">
    <property type="entry name" value="RIFMO-like"/>
</dbReference>
<name>A0ABX0E439_9ACTN</name>
<dbReference type="EMBL" id="JAAKZX010000195">
    <property type="protein sequence ID" value="NGO47660.1"/>
    <property type="molecule type" value="Genomic_DNA"/>
</dbReference>
<dbReference type="InterPro" id="IPR036188">
    <property type="entry name" value="FAD/NAD-bd_sf"/>
</dbReference>
<evidence type="ECO:0000313" key="5">
    <source>
        <dbReference type="EMBL" id="NGO47660.1"/>
    </source>
</evidence>
<dbReference type="SUPFAM" id="SSF51905">
    <property type="entry name" value="FAD/NAD(P)-binding domain"/>
    <property type="match status" value="1"/>
</dbReference>
<dbReference type="PRINTS" id="PR00420">
    <property type="entry name" value="RNGMNOXGNASE"/>
</dbReference>
<protein>
    <submittedName>
        <fullName evidence="5">NAD-binding protein</fullName>
    </submittedName>
</protein>
<keyword evidence="6" id="KW-1185">Reference proteome</keyword>
<reference evidence="5 6" key="1">
    <citation type="submission" date="2020-02" db="EMBL/GenBank/DDBJ databases">
        <title>Whole-genome analyses of novel actinobacteria.</title>
        <authorList>
            <person name="Sahin N."/>
            <person name="Tokatli A."/>
        </authorList>
    </citation>
    <scope>NUCLEOTIDE SEQUENCE [LARGE SCALE GENOMIC DNA]</scope>
    <source>
        <strain evidence="5 6">YC419</strain>
    </source>
</reference>
<comment type="caution">
    <text evidence="5">The sequence shown here is derived from an EMBL/GenBank/DDBJ whole genome shotgun (WGS) entry which is preliminary data.</text>
</comment>
<gene>
    <name evidence="5" type="ORF">G6048_38110</name>
</gene>
<organism evidence="5 6">
    <name type="scientific">Streptomyces ureilyticus</name>
    <dbReference type="NCBI Taxonomy" id="1775131"/>
    <lineage>
        <taxon>Bacteria</taxon>
        <taxon>Bacillati</taxon>
        <taxon>Actinomycetota</taxon>
        <taxon>Actinomycetes</taxon>
        <taxon>Kitasatosporales</taxon>
        <taxon>Streptomycetaceae</taxon>
        <taxon>Streptomyces</taxon>
    </lineage>
</organism>
<evidence type="ECO:0000256" key="3">
    <source>
        <dbReference type="ARBA" id="ARBA00022827"/>
    </source>
</evidence>
<keyword evidence="3" id="KW-0274">FAD</keyword>
<dbReference type="Proteomes" id="UP001518140">
    <property type="component" value="Unassembled WGS sequence"/>
</dbReference>
<dbReference type="PANTHER" id="PTHR43004:SF19">
    <property type="entry name" value="BINDING MONOOXYGENASE, PUTATIVE (JCVI)-RELATED"/>
    <property type="match status" value="1"/>
</dbReference>
<dbReference type="InterPro" id="IPR002938">
    <property type="entry name" value="FAD-bd"/>
</dbReference>
<dbReference type="RefSeq" id="WP_165344174.1">
    <property type="nucleotide sequence ID" value="NZ_JAAKZX010000195.1"/>
</dbReference>